<dbReference type="InterPro" id="IPR058634">
    <property type="entry name" value="AaeA-lik-b-barrel"/>
</dbReference>
<dbReference type="Pfam" id="PF25963">
    <property type="entry name" value="Beta-barrel_AAEA"/>
    <property type="match status" value="1"/>
</dbReference>
<keyword evidence="9" id="KW-1185">Reference proteome</keyword>
<organism evidence="8 9">
    <name type="scientific">Methylovirgula ligni</name>
    <dbReference type="NCBI Taxonomy" id="569860"/>
    <lineage>
        <taxon>Bacteria</taxon>
        <taxon>Pseudomonadati</taxon>
        <taxon>Pseudomonadota</taxon>
        <taxon>Alphaproteobacteria</taxon>
        <taxon>Hyphomicrobiales</taxon>
        <taxon>Beijerinckiaceae</taxon>
        <taxon>Methylovirgula</taxon>
    </lineage>
</organism>
<dbReference type="PANTHER" id="PTHR30367">
    <property type="entry name" value="P-HYDROXYBENZOIC ACID EFFLUX PUMP SUBUNIT AAEA-RELATED"/>
    <property type="match status" value="1"/>
</dbReference>
<dbReference type="GO" id="GO:0016020">
    <property type="term" value="C:membrane"/>
    <property type="evidence" value="ECO:0007669"/>
    <property type="project" value="InterPro"/>
</dbReference>
<evidence type="ECO:0000313" key="9">
    <source>
        <dbReference type="Proteomes" id="UP000256900"/>
    </source>
</evidence>
<dbReference type="RefSeq" id="WP_115836633.1">
    <property type="nucleotide sequence ID" value="NZ_CP025086.1"/>
</dbReference>
<evidence type="ECO:0000313" key="8">
    <source>
        <dbReference type="EMBL" id="REF86048.1"/>
    </source>
</evidence>
<reference evidence="8 9" key="1">
    <citation type="submission" date="2018-08" db="EMBL/GenBank/DDBJ databases">
        <title>Genomic Encyclopedia of Type Strains, Phase IV (KMG-IV): sequencing the most valuable type-strain genomes for metagenomic binning, comparative biology and taxonomic classification.</title>
        <authorList>
            <person name="Goeker M."/>
        </authorList>
    </citation>
    <scope>NUCLEOTIDE SEQUENCE [LARGE SCALE GENOMIC DNA]</scope>
    <source>
        <strain evidence="8 9">BW863</strain>
    </source>
</reference>
<comment type="caution">
    <text evidence="8">The sequence shown here is derived from an EMBL/GenBank/DDBJ whole genome shotgun (WGS) entry which is preliminary data.</text>
</comment>
<evidence type="ECO:0000256" key="3">
    <source>
        <dbReference type="ARBA" id="ARBA00022989"/>
    </source>
</evidence>
<evidence type="ECO:0000259" key="6">
    <source>
        <dbReference type="Pfam" id="PF25917"/>
    </source>
</evidence>
<accession>A0A3D9YV45</accession>
<name>A0A3D9YV45_9HYPH</name>
<dbReference type="PANTHER" id="PTHR30367:SF12">
    <property type="entry name" value="P-HYDROXYBENZOIC ACID EFFLUX PUMP SUBUNIT AAEA"/>
    <property type="match status" value="1"/>
</dbReference>
<keyword evidence="3 5" id="KW-1133">Transmembrane helix</keyword>
<evidence type="ECO:0000256" key="1">
    <source>
        <dbReference type="ARBA" id="ARBA00009477"/>
    </source>
</evidence>
<dbReference type="SUPFAM" id="SSF111369">
    <property type="entry name" value="HlyD-like secretion proteins"/>
    <property type="match status" value="1"/>
</dbReference>
<comment type="similarity">
    <text evidence="1">Belongs to the membrane fusion protein (MFP) (TC 8.A.1) family.</text>
</comment>
<evidence type="ECO:0000259" key="7">
    <source>
        <dbReference type="Pfam" id="PF25963"/>
    </source>
</evidence>
<proteinExistence type="inferred from homology"/>
<dbReference type="InterPro" id="IPR006143">
    <property type="entry name" value="RND_pump_MFP"/>
</dbReference>
<evidence type="ECO:0000256" key="2">
    <source>
        <dbReference type="ARBA" id="ARBA00022692"/>
    </source>
</evidence>
<feature type="transmembrane region" description="Helical" evidence="5">
    <location>
        <begin position="12"/>
        <end position="31"/>
    </location>
</feature>
<sequence length="307" mass="33608">MRKFAWPLRALTTLVAVVAAIFVGIGLWDYYIDAPWTRDGRIRTDVAIIAPDVSGLVSEVLVRDNQHVKKGDVLFRIDPERFKIALREAEAQVAAKDAANIQAASDYARYSKLTDLSVTQQQLELSRASAESARAGYDQAVAARDLAKLNLARSEVRASVNGMITNMGLRPGTYISTGQGAMALIDEDTLRVEGYFEETKLPRIHVGSRATIRLMGDTRDLTGHVESISGGIVDRERSEGSNLLANINPTFSWVRLAQRVPVRIKLDAVPTGESLVSGRTATVSITPDGETPKHGLAHLWQMIAARF</sequence>
<dbReference type="AlphaFoldDB" id="A0A3D9YV45"/>
<dbReference type="Pfam" id="PF25917">
    <property type="entry name" value="BSH_RND"/>
    <property type="match status" value="1"/>
</dbReference>
<keyword evidence="4 5" id="KW-0472">Membrane</keyword>
<dbReference type="InterPro" id="IPR050393">
    <property type="entry name" value="MFP_Efflux_Pump"/>
</dbReference>
<gene>
    <name evidence="8" type="ORF">DES32_2091</name>
</gene>
<dbReference type="PRINTS" id="PR01490">
    <property type="entry name" value="RTXTOXIND"/>
</dbReference>
<dbReference type="GO" id="GO:0022857">
    <property type="term" value="F:transmembrane transporter activity"/>
    <property type="evidence" value="ECO:0007669"/>
    <property type="project" value="InterPro"/>
</dbReference>
<feature type="domain" description="p-hydroxybenzoic acid efflux pump subunit AaeA-like beta-barrel" evidence="7">
    <location>
        <begin position="189"/>
        <end position="286"/>
    </location>
</feature>
<keyword evidence="2 5" id="KW-0812">Transmembrane</keyword>
<dbReference type="EMBL" id="QUMO01000003">
    <property type="protein sequence ID" value="REF86048.1"/>
    <property type="molecule type" value="Genomic_DNA"/>
</dbReference>
<dbReference type="Gene3D" id="2.40.30.170">
    <property type="match status" value="1"/>
</dbReference>
<evidence type="ECO:0000256" key="4">
    <source>
        <dbReference type="ARBA" id="ARBA00023136"/>
    </source>
</evidence>
<dbReference type="Proteomes" id="UP000256900">
    <property type="component" value="Unassembled WGS sequence"/>
</dbReference>
<dbReference type="OrthoDB" id="9811754at2"/>
<feature type="domain" description="Multidrug resistance protein MdtA-like barrel-sandwich hybrid" evidence="6">
    <location>
        <begin position="47"/>
        <end position="185"/>
    </location>
</feature>
<dbReference type="InterPro" id="IPR058625">
    <property type="entry name" value="MdtA-like_BSH"/>
</dbReference>
<evidence type="ECO:0000256" key="5">
    <source>
        <dbReference type="SAM" id="Phobius"/>
    </source>
</evidence>
<dbReference type="Gene3D" id="2.40.50.100">
    <property type="match status" value="1"/>
</dbReference>
<protein>
    <submittedName>
        <fullName evidence="8">RND family efflux transporter MFP subunit</fullName>
    </submittedName>
</protein>
<dbReference type="NCBIfam" id="TIGR01730">
    <property type="entry name" value="RND_mfp"/>
    <property type="match status" value="1"/>
</dbReference>